<accession>A0A1I7SET9</accession>
<sequence>MMGQINDGFTGLQSPRIRLQMVDDCATKLIVKAEKPPNLSLIYDCERGESGAGGEEDEQEAVQHQRHLLPFLFRGVAAVLLRLAHFVPETAEV</sequence>
<dbReference type="WBParaSite" id="BXY_1154900.1">
    <property type="protein sequence ID" value="BXY_1154900.1"/>
    <property type="gene ID" value="BXY_1154900"/>
</dbReference>
<reference evidence="2" key="1">
    <citation type="submission" date="2016-11" db="UniProtKB">
        <authorList>
            <consortium name="WormBaseParasite"/>
        </authorList>
    </citation>
    <scope>IDENTIFICATION</scope>
</reference>
<evidence type="ECO:0000313" key="2">
    <source>
        <dbReference type="WBParaSite" id="BXY_1154900.1"/>
    </source>
</evidence>
<evidence type="ECO:0000313" key="1">
    <source>
        <dbReference type="Proteomes" id="UP000095284"/>
    </source>
</evidence>
<proteinExistence type="predicted"/>
<name>A0A1I7SET9_BURXY</name>
<dbReference type="AlphaFoldDB" id="A0A1I7SET9"/>
<organism evidence="1 2">
    <name type="scientific">Bursaphelenchus xylophilus</name>
    <name type="common">Pinewood nematode worm</name>
    <name type="synonym">Aphelenchoides xylophilus</name>
    <dbReference type="NCBI Taxonomy" id="6326"/>
    <lineage>
        <taxon>Eukaryota</taxon>
        <taxon>Metazoa</taxon>
        <taxon>Ecdysozoa</taxon>
        <taxon>Nematoda</taxon>
        <taxon>Chromadorea</taxon>
        <taxon>Rhabditida</taxon>
        <taxon>Tylenchina</taxon>
        <taxon>Tylenchomorpha</taxon>
        <taxon>Aphelenchoidea</taxon>
        <taxon>Aphelenchoididae</taxon>
        <taxon>Bursaphelenchus</taxon>
    </lineage>
</organism>
<protein>
    <submittedName>
        <fullName evidence="2">Uncharacterized protein</fullName>
    </submittedName>
</protein>
<dbReference type="Proteomes" id="UP000095284">
    <property type="component" value="Unplaced"/>
</dbReference>